<dbReference type="EMBL" id="SRPW01000405">
    <property type="protein sequence ID" value="KAG6014931.1"/>
    <property type="molecule type" value="Genomic_DNA"/>
</dbReference>
<evidence type="ECO:0000256" key="1">
    <source>
        <dbReference type="SAM" id="SignalP"/>
    </source>
</evidence>
<feature type="signal peptide" evidence="1">
    <location>
        <begin position="1"/>
        <end position="17"/>
    </location>
</feature>
<protein>
    <submittedName>
        <fullName evidence="2">Uncharacterized protein</fullName>
    </submittedName>
</protein>
<proteinExistence type="predicted"/>
<dbReference type="AlphaFoldDB" id="A0A9P7NEB1"/>
<dbReference type="Proteomes" id="UP000748025">
    <property type="component" value="Unassembled WGS sequence"/>
</dbReference>
<evidence type="ECO:0000313" key="3">
    <source>
        <dbReference type="Proteomes" id="UP000748025"/>
    </source>
</evidence>
<name>A0A9P7NEB1_9HYPO</name>
<gene>
    <name evidence="2" type="ORF">E4U43_005993</name>
</gene>
<accession>A0A9P7NEB1</accession>
<comment type="caution">
    <text evidence="2">The sequence shown here is derived from an EMBL/GenBank/DDBJ whole genome shotgun (WGS) entry which is preliminary data.</text>
</comment>
<dbReference type="OrthoDB" id="4611802at2759"/>
<feature type="chain" id="PRO_5040359616" evidence="1">
    <location>
        <begin position="18"/>
        <end position="84"/>
    </location>
</feature>
<sequence>MKFFAVAVAAFASVAVATPTDKGEWCTPATYRCDPYYTNDKPGWSVCNTSNKWVFAGNCKTGEKCVFNYDNGSPYCIPYDHPSA</sequence>
<keyword evidence="1" id="KW-0732">Signal</keyword>
<keyword evidence="3" id="KW-1185">Reference proteome</keyword>
<reference evidence="2" key="1">
    <citation type="journal article" date="2020" name="bioRxiv">
        <title>Whole genome comparisons of ergot fungi reveals the divergence and evolution of species within the genus Claviceps are the result of varying mechanisms driving genome evolution and host range expansion.</title>
        <authorList>
            <person name="Wyka S.A."/>
            <person name="Mondo S.J."/>
            <person name="Liu M."/>
            <person name="Dettman J."/>
            <person name="Nalam V."/>
            <person name="Broders K.D."/>
        </authorList>
    </citation>
    <scope>NUCLEOTIDE SEQUENCE</scope>
    <source>
        <strain evidence="2">CCC 602</strain>
    </source>
</reference>
<organism evidence="2 3">
    <name type="scientific">Claviceps pusilla</name>
    <dbReference type="NCBI Taxonomy" id="123648"/>
    <lineage>
        <taxon>Eukaryota</taxon>
        <taxon>Fungi</taxon>
        <taxon>Dikarya</taxon>
        <taxon>Ascomycota</taxon>
        <taxon>Pezizomycotina</taxon>
        <taxon>Sordariomycetes</taxon>
        <taxon>Hypocreomycetidae</taxon>
        <taxon>Hypocreales</taxon>
        <taxon>Clavicipitaceae</taxon>
        <taxon>Claviceps</taxon>
    </lineage>
</organism>
<evidence type="ECO:0000313" key="2">
    <source>
        <dbReference type="EMBL" id="KAG6014931.1"/>
    </source>
</evidence>